<dbReference type="EMBL" id="VXIS01000222">
    <property type="protein sequence ID" value="KAA8896219.1"/>
    <property type="molecule type" value="Genomic_DNA"/>
</dbReference>
<dbReference type="InParanoid" id="A0A5J5EME2"/>
<proteinExistence type="predicted"/>
<organism evidence="1 2">
    <name type="scientific">Sphaerosporella brunnea</name>
    <dbReference type="NCBI Taxonomy" id="1250544"/>
    <lineage>
        <taxon>Eukaryota</taxon>
        <taxon>Fungi</taxon>
        <taxon>Dikarya</taxon>
        <taxon>Ascomycota</taxon>
        <taxon>Pezizomycotina</taxon>
        <taxon>Pezizomycetes</taxon>
        <taxon>Pezizales</taxon>
        <taxon>Pyronemataceae</taxon>
        <taxon>Sphaerosporella</taxon>
    </lineage>
</organism>
<comment type="caution">
    <text evidence="1">The sequence shown here is derived from an EMBL/GenBank/DDBJ whole genome shotgun (WGS) entry which is preliminary data.</text>
</comment>
<keyword evidence="2" id="KW-1185">Reference proteome</keyword>
<dbReference type="OrthoDB" id="2427805at2759"/>
<dbReference type="Proteomes" id="UP000326924">
    <property type="component" value="Unassembled WGS sequence"/>
</dbReference>
<protein>
    <submittedName>
        <fullName evidence="1">Uncharacterized protein</fullName>
    </submittedName>
</protein>
<accession>A0A5J5EME2</accession>
<evidence type="ECO:0000313" key="1">
    <source>
        <dbReference type="EMBL" id="KAA8896219.1"/>
    </source>
</evidence>
<gene>
    <name evidence="1" type="ORF">FN846DRAFT_893463</name>
</gene>
<sequence length="412" mass="46166">MATSTLNLLGTVSQINPPTNHLRATIPPMFDVATSRSKSKSQRDAEFRQAYYSFLDDCKWVLPSGDTVEDTFFKAYFAKSTPPQVRNAIGNWTLLVGDSDMQDLFHPDDWPAILARVKPLPSLDLEIAEELVQRFGSVTSTAQLVQVLQNCPPIDMQAPNASDRRWVRRVLHHFLELHLQQKFSNITDVKERWFDVNIWGPIIDGCMISLPGVHLNRSELVSQAYVLRKNRNRTDQSGRLQTGPKVDGLFHAVNNRGIEFGIIESAPRLSGGETSSKWLGDKTKMRKIMRDIFVQLAIEAKHDPRVVKDLEVVAYTTAGMKMQVLRMVRPTGYVLVVTEDQPVTVPQEITQFSELLLVLGLVLKSKAALTRSVAAFQTRFTGNEEALLDALLNVGEVPDRDGSQLPFSADTP</sequence>
<name>A0A5J5EME2_9PEZI</name>
<dbReference type="AlphaFoldDB" id="A0A5J5EME2"/>
<reference evidence="1 2" key="1">
    <citation type="submission" date="2019-09" db="EMBL/GenBank/DDBJ databases">
        <title>Draft genome of the ectomycorrhizal ascomycete Sphaerosporella brunnea.</title>
        <authorList>
            <consortium name="DOE Joint Genome Institute"/>
            <person name="Benucci G.M."/>
            <person name="Marozzi G."/>
            <person name="Antonielli L."/>
            <person name="Sanchez S."/>
            <person name="Marco P."/>
            <person name="Wang X."/>
            <person name="Falini L.B."/>
            <person name="Barry K."/>
            <person name="Haridas S."/>
            <person name="Lipzen A."/>
            <person name="Labutti K."/>
            <person name="Grigoriev I.V."/>
            <person name="Murat C."/>
            <person name="Martin F."/>
            <person name="Albertini E."/>
            <person name="Donnini D."/>
            <person name="Bonito G."/>
        </authorList>
    </citation>
    <scope>NUCLEOTIDE SEQUENCE [LARGE SCALE GENOMIC DNA]</scope>
    <source>
        <strain evidence="1 2">Sb_GMNB300</strain>
    </source>
</reference>
<evidence type="ECO:0000313" key="2">
    <source>
        <dbReference type="Proteomes" id="UP000326924"/>
    </source>
</evidence>